<organism evidence="1 2">
    <name type="scientific">Terfezia boudieri ATCC MYA-4762</name>
    <dbReference type="NCBI Taxonomy" id="1051890"/>
    <lineage>
        <taxon>Eukaryota</taxon>
        <taxon>Fungi</taxon>
        <taxon>Dikarya</taxon>
        <taxon>Ascomycota</taxon>
        <taxon>Pezizomycotina</taxon>
        <taxon>Pezizomycetes</taxon>
        <taxon>Pezizales</taxon>
        <taxon>Pezizaceae</taxon>
        <taxon>Terfezia</taxon>
    </lineage>
</organism>
<gene>
    <name evidence="1" type="ORF">L211DRAFT_839452</name>
</gene>
<dbReference type="Proteomes" id="UP000267821">
    <property type="component" value="Unassembled WGS sequence"/>
</dbReference>
<dbReference type="EMBL" id="ML121550">
    <property type="protein sequence ID" value="RPB22735.1"/>
    <property type="molecule type" value="Genomic_DNA"/>
</dbReference>
<evidence type="ECO:0000313" key="2">
    <source>
        <dbReference type="Proteomes" id="UP000267821"/>
    </source>
</evidence>
<protein>
    <submittedName>
        <fullName evidence="1">Uncharacterized protein</fullName>
    </submittedName>
</protein>
<accession>A0A3N4LXF9</accession>
<sequence length="88" mass="9834">MRFRVLLCGLAGHLGLYVCETYLLTIPVSVGMGQMGQRLEWYARMPTTTSGRSRPGSTKQQVLLSIKLYKAHWMDPTAVIYLAGEGWA</sequence>
<reference evidence="1 2" key="1">
    <citation type="journal article" date="2018" name="Nat. Ecol. Evol.">
        <title>Pezizomycetes genomes reveal the molecular basis of ectomycorrhizal truffle lifestyle.</title>
        <authorList>
            <person name="Murat C."/>
            <person name="Payen T."/>
            <person name="Noel B."/>
            <person name="Kuo A."/>
            <person name="Morin E."/>
            <person name="Chen J."/>
            <person name="Kohler A."/>
            <person name="Krizsan K."/>
            <person name="Balestrini R."/>
            <person name="Da Silva C."/>
            <person name="Montanini B."/>
            <person name="Hainaut M."/>
            <person name="Levati E."/>
            <person name="Barry K.W."/>
            <person name="Belfiori B."/>
            <person name="Cichocki N."/>
            <person name="Clum A."/>
            <person name="Dockter R.B."/>
            <person name="Fauchery L."/>
            <person name="Guy J."/>
            <person name="Iotti M."/>
            <person name="Le Tacon F."/>
            <person name="Lindquist E.A."/>
            <person name="Lipzen A."/>
            <person name="Malagnac F."/>
            <person name="Mello A."/>
            <person name="Molinier V."/>
            <person name="Miyauchi S."/>
            <person name="Poulain J."/>
            <person name="Riccioni C."/>
            <person name="Rubini A."/>
            <person name="Sitrit Y."/>
            <person name="Splivallo R."/>
            <person name="Traeger S."/>
            <person name="Wang M."/>
            <person name="Zifcakova L."/>
            <person name="Wipf D."/>
            <person name="Zambonelli A."/>
            <person name="Paolocci F."/>
            <person name="Nowrousian M."/>
            <person name="Ottonello S."/>
            <person name="Baldrian P."/>
            <person name="Spatafora J.W."/>
            <person name="Henrissat B."/>
            <person name="Nagy L.G."/>
            <person name="Aury J.M."/>
            <person name="Wincker P."/>
            <person name="Grigoriev I.V."/>
            <person name="Bonfante P."/>
            <person name="Martin F.M."/>
        </authorList>
    </citation>
    <scope>NUCLEOTIDE SEQUENCE [LARGE SCALE GENOMIC DNA]</scope>
    <source>
        <strain evidence="1 2">ATCC MYA-4762</strain>
    </source>
</reference>
<dbReference type="InParanoid" id="A0A3N4LXF9"/>
<name>A0A3N4LXF9_9PEZI</name>
<evidence type="ECO:0000313" key="1">
    <source>
        <dbReference type="EMBL" id="RPB22735.1"/>
    </source>
</evidence>
<proteinExistence type="predicted"/>
<dbReference type="AlphaFoldDB" id="A0A3N4LXF9"/>
<keyword evidence="2" id="KW-1185">Reference proteome</keyword>